<feature type="region of interest" description="Disordered" evidence="4">
    <location>
        <begin position="838"/>
        <end position="867"/>
    </location>
</feature>
<dbReference type="Gene3D" id="3.40.50.1700">
    <property type="entry name" value="Glycoside hydrolase family 3 C-terminal domain"/>
    <property type="match status" value="1"/>
</dbReference>
<organism evidence="7 8">
    <name type="scientific">Geotrichum candidum</name>
    <name type="common">Oospora lactis</name>
    <name type="synonym">Dipodascus geotrichum</name>
    <dbReference type="NCBI Taxonomy" id="1173061"/>
    <lineage>
        <taxon>Eukaryota</taxon>
        <taxon>Fungi</taxon>
        <taxon>Dikarya</taxon>
        <taxon>Ascomycota</taxon>
        <taxon>Saccharomycotina</taxon>
        <taxon>Dipodascomycetes</taxon>
        <taxon>Dipodascales</taxon>
        <taxon>Dipodascaceae</taxon>
        <taxon>Geotrichum</taxon>
    </lineage>
</organism>
<dbReference type="InterPro" id="IPR036962">
    <property type="entry name" value="Glyco_hydro_3_N_sf"/>
</dbReference>
<evidence type="ECO:0000256" key="2">
    <source>
        <dbReference type="ARBA" id="ARBA00022801"/>
    </source>
</evidence>
<dbReference type="Pfam" id="PF00583">
    <property type="entry name" value="Acetyltransf_1"/>
    <property type="match status" value="1"/>
</dbReference>
<dbReference type="InterPro" id="IPR050226">
    <property type="entry name" value="NagZ_Beta-hexosaminidase"/>
</dbReference>
<dbReference type="GO" id="GO:0005975">
    <property type="term" value="P:carbohydrate metabolic process"/>
    <property type="evidence" value="ECO:0007669"/>
    <property type="project" value="InterPro"/>
</dbReference>
<dbReference type="Proteomes" id="UP000242525">
    <property type="component" value="Unassembled WGS sequence"/>
</dbReference>
<evidence type="ECO:0000259" key="6">
    <source>
        <dbReference type="Pfam" id="PF00933"/>
    </source>
</evidence>
<dbReference type="OrthoDB" id="4215304at2759"/>
<dbReference type="InterPro" id="IPR001764">
    <property type="entry name" value="Glyco_hydro_3_N"/>
</dbReference>
<proteinExistence type="inferred from homology"/>
<dbReference type="InterPro" id="IPR016181">
    <property type="entry name" value="Acyl_CoA_acyltransferase"/>
</dbReference>
<dbReference type="PANTHER" id="PTHR30480:SF8">
    <property type="entry name" value="PUTATIVE (AFU_ORTHOLOGUE AFUA_8G04060)-RELATED"/>
    <property type="match status" value="1"/>
</dbReference>
<dbReference type="Gene3D" id="3.40.630.30">
    <property type="match status" value="1"/>
</dbReference>
<accession>A0A0J9X3Q8</accession>
<comment type="caution">
    <text evidence="7">The sequence shown here is derived from an EMBL/GenBank/DDBJ whole genome shotgun (WGS) entry which is preliminary data.</text>
</comment>
<sequence length="1085" mass="122188">MDGTHGHFNINADVGASEFLFDQSFEESYIQYVPQQQMPYDMPYITTEFQPSAIASPLNGYPTRFHQRIDAYNNNSQPPAPQPSLQPNDTQLRRKRKADDDDPLPSSVRIKKEHLDTMYTAPDSSQDTNADHCTYFPEDNLKLSVDDSFQFPESFVPDKSHLLPYVGQMLMVGLVDDKVNDDIRTLITKYRVGAIILSSRNMKDAESTRALILELQNIAHAANHEYPLLIAIDQENGMLNNLYDKAYLTQFPGNMAVVATGKKKLAKDVARAMGKELKALGINWVLGPVVDVLTNSTNRLLGVRTMGEDPEQVSDYAEAFLEGYKEAGIACCGKHFPGYGNASVNSTLDLPVVPESLQQLETASLIPYKRIIEKNVDAIMVGGCALPQVTMGEMHACLSEKVVQEILRNKLKHNGVIVSECLEMKSLYETVGVRQGTAMAASAGCDVIIVCSSYRLQLEAISGILGGVRDEIFAEQVVIDAAKRVTDMKKRYLSWGDALAPPELSYLLELKKSHQDLSSEAYKNSVTLLRDHSNYIPLTESVEPDGNILLLTPLVSPIINVEVKDGKSEQYFKTSQDVFKKFGMTMSRYHTGKVQHTTYTAKGFQPGLFERAKAVIVVTTDADRNQYQLDFTKRISMLCNQQRKPMIAIAASSPYDLALDRAIGTYMCIYEFTQESLAVTAKILFNHLKPVGKLPGRSFSQKLKRSSSHNGRWLVEDWNEQRELPRLMELWTLCFPERRFIKQDMLFDNIFGKKGLGLAQKHFVVRNSSTREFYGFCSTWIHEKEQVGSIMMLFVIPSRRCMSIGQSLHDAAMKYLKSKNVKLIRLGSRVPQFFDGMPLSRLTQDDKPNESSRASSEHSIEESTHTVGRSGTVDLVEWFNHAGWNISAGRKSGNGAHANEVHTMKVNVENSNPRFEIPVARGFTLRPYLPEDHDQLLEFVDRHVQRRRDRAGLSLLYMQAQESQISNNSDTSILLYVDMTGRIVGSIISFSMRSNFSVLLPWIFEFENARVGGLCGLIVEQGKLLPKDVEFLKLGLVKKGLNNFIMATDLERCAISGIEGDEEYKLMKSLKFEWWKSYLEVSRKA</sequence>
<dbReference type="GO" id="GO:0004553">
    <property type="term" value="F:hydrolase activity, hydrolyzing O-glycosyl compounds"/>
    <property type="evidence" value="ECO:0007669"/>
    <property type="project" value="InterPro"/>
</dbReference>
<dbReference type="GO" id="GO:0016747">
    <property type="term" value="F:acyltransferase activity, transferring groups other than amino-acyl groups"/>
    <property type="evidence" value="ECO:0007669"/>
    <property type="project" value="InterPro"/>
</dbReference>
<dbReference type="Gene3D" id="3.20.20.300">
    <property type="entry name" value="Glycoside hydrolase, family 3, N-terminal domain"/>
    <property type="match status" value="1"/>
</dbReference>
<keyword evidence="8" id="KW-1185">Reference proteome</keyword>
<evidence type="ECO:0000313" key="8">
    <source>
        <dbReference type="Proteomes" id="UP000242525"/>
    </source>
</evidence>
<dbReference type="SUPFAM" id="SSF55729">
    <property type="entry name" value="Acyl-CoA N-acyltransferases (Nat)"/>
    <property type="match status" value="1"/>
</dbReference>
<evidence type="ECO:0000256" key="3">
    <source>
        <dbReference type="ARBA" id="ARBA00023295"/>
    </source>
</evidence>
<dbReference type="CDD" id="cd04301">
    <property type="entry name" value="NAT_SF"/>
    <property type="match status" value="1"/>
</dbReference>
<dbReference type="Pfam" id="PF00933">
    <property type="entry name" value="Glyco_hydro_3"/>
    <property type="match status" value="1"/>
</dbReference>
<dbReference type="InterPro" id="IPR036881">
    <property type="entry name" value="Glyco_hydro_3_C_sf"/>
</dbReference>
<keyword evidence="3" id="KW-0326">Glycosidase</keyword>
<dbReference type="GO" id="GO:0009254">
    <property type="term" value="P:peptidoglycan turnover"/>
    <property type="evidence" value="ECO:0007669"/>
    <property type="project" value="TreeGrafter"/>
</dbReference>
<name>A0A0J9X3Q8_GEOCN</name>
<evidence type="ECO:0000256" key="1">
    <source>
        <dbReference type="ARBA" id="ARBA00005336"/>
    </source>
</evidence>
<dbReference type="InterPro" id="IPR017853">
    <property type="entry name" value="GH"/>
</dbReference>
<dbReference type="STRING" id="1173061.A0A0J9X3Q8"/>
<evidence type="ECO:0000256" key="4">
    <source>
        <dbReference type="SAM" id="MobiDB-lite"/>
    </source>
</evidence>
<protein>
    <submittedName>
        <fullName evidence="7">Uncharacterized protein</fullName>
    </submittedName>
</protein>
<comment type="similarity">
    <text evidence="1">Belongs to the glycosyl hydrolase 3 family.</text>
</comment>
<dbReference type="SUPFAM" id="SSF51445">
    <property type="entry name" value="(Trans)glycosidases"/>
    <property type="match status" value="1"/>
</dbReference>
<dbReference type="EMBL" id="CCBN010000001">
    <property type="protein sequence ID" value="CDO51734.1"/>
    <property type="molecule type" value="Genomic_DNA"/>
</dbReference>
<feature type="domain" description="Glycoside hydrolase family 3 N-terminal" evidence="6">
    <location>
        <begin position="166"/>
        <end position="486"/>
    </location>
</feature>
<feature type="region of interest" description="Disordered" evidence="4">
    <location>
        <begin position="71"/>
        <end position="130"/>
    </location>
</feature>
<dbReference type="InterPro" id="IPR000182">
    <property type="entry name" value="GNAT_dom"/>
</dbReference>
<dbReference type="AlphaFoldDB" id="A0A0J9X3Q8"/>
<reference evidence="7" key="1">
    <citation type="submission" date="2014-03" db="EMBL/GenBank/DDBJ databases">
        <authorList>
            <person name="Casaregola S."/>
        </authorList>
    </citation>
    <scope>NUCLEOTIDE SEQUENCE [LARGE SCALE GENOMIC DNA]</scope>
    <source>
        <strain evidence="7">CLIB 918</strain>
    </source>
</reference>
<evidence type="ECO:0000259" key="5">
    <source>
        <dbReference type="Pfam" id="PF00583"/>
    </source>
</evidence>
<feature type="compositionally biased region" description="Basic and acidic residues" evidence="4">
    <location>
        <begin position="843"/>
        <end position="864"/>
    </location>
</feature>
<evidence type="ECO:0000313" key="7">
    <source>
        <dbReference type="EMBL" id="CDO51734.1"/>
    </source>
</evidence>
<gene>
    <name evidence="7" type="ORF">BN980_GECA01s11362g</name>
</gene>
<keyword evidence="2" id="KW-0378">Hydrolase</keyword>
<dbReference type="PANTHER" id="PTHR30480">
    <property type="entry name" value="BETA-HEXOSAMINIDASE-RELATED"/>
    <property type="match status" value="1"/>
</dbReference>
<feature type="domain" description="N-acetyltransferase" evidence="5">
    <location>
        <begin position="725"/>
        <end position="828"/>
    </location>
</feature>